<reference evidence="5" key="2">
    <citation type="journal article" date="2009" name="Fungal Genet. Biol.">
        <title>The 2008 update of the Aspergillus nidulans genome annotation: a community effort.</title>
        <authorList>
            <person name="Wortman J.R."/>
            <person name="Gilsenan J.M."/>
            <person name="Joardar V."/>
            <person name="Deegan J."/>
            <person name="Clutterbuck J."/>
            <person name="Andersen M.R."/>
            <person name="Archer D."/>
            <person name="Bencina M."/>
            <person name="Braus G."/>
            <person name="Coutinho P."/>
            <person name="von Dohren H."/>
            <person name="Doonan J."/>
            <person name="Driessen A.J."/>
            <person name="Durek P."/>
            <person name="Espeso E."/>
            <person name="Fekete E."/>
            <person name="Flipphi M."/>
            <person name="Estrada C.G."/>
            <person name="Geysens S."/>
            <person name="Goldman G."/>
            <person name="de Groot P.W."/>
            <person name="Hansen K."/>
            <person name="Harris S.D."/>
            <person name="Heinekamp T."/>
            <person name="Helmstaedt K."/>
            <person name="Henrissat B."/>
            <person name="Hofmann G."/>
            <person name="Homan T."/>
            <person name="Horio T."/>
            <person name="Horiuchi H."/>
            <person name="James S."/>
            <person name="Jones M."/>
            <person name="Karaffa L."/>
            <person name="Karanyi Z."/>
            <person name="Kato M."/>
            <person name="Keller N."/>
            <person name="Kelly D.E."/>
            <person name="Kiel J.A."/>
            <person name="Kim J.M."/>
            <person name="van der Klei I.J."/>
            <person name="Klis F.M."/>
            <person name="Kovalchuk A."/>
            <person name="Krasevec N."/>
            <person name="Kubicek C.P."/>
            <person name="Liu B."/>
            <person name="Maccabe A."/>
            <person name="Meyer V."/>
            <person name="Mirabito P."/>
            <person name="Miskei M."/>
            <person name="Mos M."/>
            <person name="Mullins J."/>
            <person name="Nelson D.R."/>
            <person name="Nielsen J."/>
            <person name="Oakley B.R."/>
            <person name="Osmani S.A."/>
            <person name="Pakula T."/>
            <person name="Paszewski A."/>
            <person name="Paulsen I."/>
            <person name="Pilsyk S."/>
            <person name="Pocsi I."/>
            <person name="Punt P.J."/>
            <person name="Ram A.F."/>
            <person name="Ren Q."/>
            <person name="Robellet X."/>
            <person name="Robson G."/>
            <person name="Seiboth B."/>
            <person name="van Solingen P."/>
            <person name="Specht T."/>
            <person name="Sun J."/>
            <person name="Taheri-Talesh N."/>
            <person name="Takeshita N."/>
            <person name="Ussery D."/>
            <person name="vanKuyk P.A."/>
            <person name="Visser H."/>
            <person name="van de Vondervoort P.J."/>
            <person name="de Vries R.P."/>
            <person name="Walton J."/>
            <person name="Xiang X."/>
            <person name="Xiong Y."/>
            <person name="Zeng A.P."/>
            <person name="Brandt B.W."/>
            <person name="Cornell M.J."/>
            <person name="van den Hondel C.A."/>
            <person name="Visser J."/>
            <person name="Oliver S.G."/>
            <person name="Turner G."/>
        </authorList>
    </citation>
    <scope>GENOME REANNOTATION</scope>
    <source>
        <strain evidence="5">FGSC A4 / ATCC 38163 / CBS 112.46 / NRRL 194 / M139</strain>
    </source>
</reference>
<evidence type="ECO:0000256" key="1">
    <source>
        <dbReference type="SAM" id="MobiDB-lite"/>
    </source>
</evidence>
<feature type="chain" id="PRO_5030175745" description="Mid2 domain-containing protein" evidence="3">
    <location>
        <begin position="27"/>
        <end position="315"/>
    </location>
</feature>
<dbReference type="KEGG" id="ani:ANIA_06873"/>
<dbReference type="Proteomes" id="UP000000560">
    <property type="component" value="Chromosome I"/>
</dbReference>
<dbReference type="AlphaFoldDB" id="Q5AXV7"/>
<feature type="compositionally biased region" description="Low complexity" evidence="1">
    <location>
        <begin position="157"/>
        <end position="185"/>
    </location>
</feature>
<dbReference type="eggNOG" id="ENOG502SWSF">
    <property type="taxonomic scope" value="Eukaryota"/>
</dbReference>
<evidence type="ECO:0000256" key="2">
    <source>
        <dbReference type="SAM" id="Phobius"/>
    </source>
</evidence>
<accession>Q5AXV7</accession>
<dbReference type="OMA" id="FTWIVAT"/>
<protein>
    <recommendedName>
        <fullName evidence="6">Mid2 domain-containing protein</fullName>
    </recommendedName>
</protein>
<name>Q5AXV7_EMENI</name>
<keyword evidence="5" id="KW-1185">Reference proteome</keyword>
<feature type="transmembrane region" description="Helical" evidence="2">
    <location>
        <begin position="192"/>
        <end position="214"/>
    </location>
</feature>
<evidence type="ECO:0000256" key="3">
    <source>
        <dbReference type="SAM" id="SignalP"/>
    </source>
</evidence>
<dbReference type="OrthoDB" id="4504712at2759"/>
<evidence type="ECO:0000313" key="5">
    <source>
        <dbReference type="Proteomes" id="UP000000560"/>
    </source>
</evidence>
<keyword evidence="2" id="KW-0472">Membrane</keyword>
<reference evidence="5" key="1">
    <citation type="journal article" date="2005" name="Nature">
        <title>Sequencing of Aspergillus nidulans and comparative analysis with A. fumigatus and A. oryzae.</title>
        <authorList>
            <person name="Galagan J.E."/>
            <person name="Calvo S.E."/>
            <person name="Cuomo C."/>
            <person name="Ma L.J."/>
            <person name="Wortman J.R."/>
            <person name="Batzoglou S."/>
            <person name="Lee S.I."/>
            <person name="Basturkmen M."/>
            <person name="Spevak C.C."/>
            <person name="Clutterbuck J."/>
            <person name="Kapitonov V."/>
            <person name="Jurka J."/>
            <person name="Scazzocchio C."/>
            <person name="Farman M."/>
            <person name="Butler J."/>
            <person name="Purcell S."/>
            <person name="Harris S."/>
            <person name="Braus G.H."/>
            <person name="Draht O."/>
            <person name="Busch S."/>
            <person name="D'Enfert C."/>
            <person name="Bouchier C."/>
            <person name="Goldman G.H."/>
            <person name="Bell-Pedersen D."/>
            <person name="Griffiths-Jones S."/>
            <person name="Doonan J.H."/>
            <person name="Yu J."/>
            <person name="Vienken K."/>
            <person name="Pain A."/>
            <person name="Freitag M."/>
            <person name="Selker E.U."/>
            <person name="Archer D.B."/>
            <person name="Penalva M.A."/>
            <person name="Oakley B.R."/>
            <person name="Momany M."/>
            <person name="Tanaka T."/>
            <person name="Kumagai T."/>
            <person name="Asai K."/>
            <person name="Machida M."/>
            <person name="Nierman W.C."/>
            <person name="Denning D.W."/>
            <person name="Caddick M."/>
            <person name="Hynes M."/>
            <person name="Paoletti M."/>
            <person name="Fischer R."/>
            <person name="Miller B."/>
            <person name="Dyer P."/>
            <person name="Sachs M.S."/>
            <person name="Osmani S.A."/>
            <person name="Birren B.W."/>
        </authorList>
    </citation>
    <scope>NUCLEOTIDE SEQUENCE [LARGE SCALE GENOMIC DNA]</scope>
    <source>
        <strain evidence="5">FGSC A4 / ATCC 38163 / CBS 112.46 / NRRL 194 / M139</strain>
    </source>
</reference>
<feature type="region of interest" description="Disordered" evidence="1">
    <location>
        <begin position="152"/>
        <end position="185"/>
    </location>
</feature>
<organism evidence="4 5">
    <name type="scientific">Emericella nidulans (strain FGSC A4 / ATCC 38163 / CBS 112.46 / NRRL 194 / M139)</name>
    <name type="common">Aspergillus nidulans</name>
    <dbReference type="NCBI Taxonomy" id="227321"/>
    <lineage>
        <taxon>Eukaryota</taxon>
        <taxon>Fungi</taxon>
        <taxon>Dikarya</taxon>
        <taxon>Ascomycota</taxon>
        <taxon>Pezizomycotina</taxon>
        <taxon>Eurotiomycetes</taxon>
        <taxon>Eurotiomycetidae</taxon>
        <taxon>Eurotiales</taxon>
        <taxon>Aspergillaceae</taxon>
        <taxon>Aspergillus</taxon>
        <taxon>Aspergillus subgen. Nidulantes</taxon>
    </lineage>
</organism>
<dbReference type="RefSeq" id="XP_664477.1">
    <property type="nucleotide sequence ID" value="XM_659385.1"/>
</dbReference>
<keyword evidence="3" id="KW-0732">Signal</keyword>
<dbReference type="InParanoid" id="Q5AXV7"/>
<evidence type="ECO:0008006" key="6">
    <source>
        <dbReference type="Google" id="ProtNLM"/>
    </source>
</evidence>
<keyword evidence="2" id="KW-1133">Transmembrane helix</keyword>
<proteinExistence type="predicted"/>
<feature type="signal peptide" evidence="3">
    <location>
        <begin position="1"/>
        <end position="26"/>
    </location>
</feature>
<accession>C8V2Q0</accession>
<evidence type="ECO:0000313" key="4">
    <source>
        <dbReference type="EMBL" id="CBF71636.1"/>
    </source>
</evidence>
<dbReference type="EMBL" id="BN001301">
    <property type="protein sequence ID" value="CBF71636.1"/>
    <property type="molecule type" value="Genomic_DNA"/>
</dbReference>
<dbReference type="GeneID" id="2870572"/>
<gene>
    <name evidence="4" type="ORF">ANIA_06873</name>
</gene>
<sequence length="315" mass="33739">MSLALLWNRILIFILLLSTLPRNILARVDTYSDSSSSAKTYFTNPPSNPDLEAIPTFELGSVQNIAWTTNLDFYNISIWQRTTGNVSSHEGGNDGESESLNINIQGGNIFAQTTADERVNTFAWVVQTYSLDLALSSIFYLSIEGDATSTSRDFNITTSPSSSSSNSSNTASSAPNPASTETSSSLTSTGKIALGLGVGVGAPLITLLAILAYFQYRSGRRAYMLTESQSQLYSHPPSGLGLGLGLSGMGYPSPSAPAPAPAIDQPAVPSSIPTLYRNPNLNSVQYPAELMPRLTRPVQYKVCIKFNVEVGFLVS</sequence>
<dbReference type="HOGENOM" id="CLU_882857_0_0_1"/>
<keyword evidence="2" id="KW-0812">Transmembrane</keyword>